<evidence type="ECO:0000313" key="1">
    <source>
        <dbReference type="EMBL" id="RVW73319.1"/>
    </source>
</evidence>
<protein>
    <submittedName>
        <fullName evidence="1">Uncharacterized protein</fullName>
    </submittedName>
</protein>
<dbReference type="SUPFAM" id="SSF56672">
    <property type="entry name" value="DNA/RNA polymerases"/>
    <property type="match status" value="1"/>
</dbReference>
<dbReference type="AlphaFoldDB" id="A0A438GM80"/>
<dbReference type="PANTHER" id="PTHR24559">
    <property type="entry name" value="TRANSPOSON TY3-I GAG-POL POLYPROTEIN"/>
    <property type="match status" value="1"/>
</dbReference>
<comment type="caution">
    <text evidence="1">The sequence shown here is derived from an EMBL/GenBank/DDBJ whole genome shotgun (WGS) entry which is preliminary data.</text>
</comment>
<organism evidence="1 2">
    <name type="scientific">Vitis vinifera</name>
    <name type="common">Grape</name>
    <dbReference type="NCBI Taxonomy" id="29760"/>
    <lineage>
        <taxon>Eukaryota</taxon>
        <taxon>Viridiplantae</taxon>
        <taxon>Streptophyta</taxon>
        <taxon>Embryophyta</taxon>
        <taxon>Tracheophyta</taxon>
        <taxon>Spermatophyta</taxon>
        <taxon>Magnoliopsida</taxon>
        <taxon>eudicotyledons</taxon>
        <taxon>Gunneridae</taxon>
        <taxon>Pentapetalae</taxon>
        <taxon>rosids</taxon>
        <taxon>Vitales</taxon>
        <taxon>Vitaceae</taxon>
        <taxon>Viteae</taxon>
        <taxon>Vitis</taxon>
    </lineage>
</organism>
<dbReference type="Proteomes" id="UP000288805">
    <property type="component" value="Unassembled WGS sequence"/>
</dbReference>
<gene>
    <name evidence="1" type="ORF">CK203_057773</name>
</gene>
<dbReference type="InterPro" id="IPR053134">
    <property type="entry name" value="RNA-dir_DNA_polymerase"/>
</dbReference>
<dbReference type="PANTHER" id="PTHR24559:SF457">
    <property type="entry name" value="RNA-DIRECTED DNA POLYMERASE HOMOLOG"/>
    <property type="match status" value="1"/>
</dbReference>
<dbReference type="EMBL" id="QGNW01000394">
    <property type="protein sequence ID" value="RVW73319.1"/>
    <property type="molecule type" value="Genomic_DNA"/>
</dbReference>
<evidence type="ECO:0000313" key="2">
    <source>
        <dbReference type="Proteomes" id="UP000288805"/>
    </source>
</evidence>
<accession>A0A438GM80</accession>
<sequence length="324" mass="37592">MVMGTLEIKLLIGRHHTVAEDVFIPAEPVLQISHSDDDLLLTRFTFDEVQVLDMMRGMSYLPGIGLGRRQHGPSEFMTIPIMMYLLDLGSSPLRLTIDIWHDCARSELSITQEADLQRLVRQLRLSDGAPGTSIATLTALASPDRMSLMTLYFPDEIDEHGTFAEHRLPLLPHARPVKQKLRRLHPRWSLQVKRRFRSSSVWDFYQWSSTRSGWPMSSLFPKRTAKSLDVVLYGRIFRVQSDLDGSRGHREDVLHYKWGTYCYRVMSFELKNAGATYQRAVATLFHDMMHQDVETVQMRLNPKKCTFWSDFWETLGYMVRERGI</sequence>
<feature type="non-terminal residue" evidence="1">
    <location>
        <position position="324"/>
    </location>
</feature>
<reference evidence="1 2" key="1">
    <citation type="journal article" date="2018" name="PLoS Genet.">
        <title>Population sequencing reveals clonal diversity and ancestral inbreeding in the grapevine cultivar Chardonnay.</title>
        <authorList>
            <person name="Roach M.J."/>
            <person name="Johnson D.L."/>
            <person name="Bohlmann J."/>
            <person name="van Vuuren H.J."/>
            <person name="Jones S.J."/>
            <person name="Pretorius I.S."/>
            <person name="Schmidt S.A."/>
            <person name="Borneman A.R."/>
        </authorList>
    </citation>
    <scope>NUCLEOTIDE SEQUENCE [LARGE SCALE GENOMIC DNA]</scope>
    <source>
        <strain evidence="2">cv. Chardonnay</strain>
        <tissue evidence="1">Leaf</tissue>
    </source>
</reference>
<proteinExistence type="predicted"/>
<name>A0A438GM80_VITVI</name>
<dbReference type="InterPro" id="IPR043502">
    <property type="entry name" value="DNA/RNA_pol_sf"/>
</dbReference>